<dbReference type="SUPFAM" id="SSF48452">
    <property type="entry name" value="TPR-like"/>
    <property type="match status" value="1"/>
</dbReference>
<name>A0A5J4YQ61_PORPP</name>
<gene>
    <name evidence="1" type="ORF">FVE85_9175</name>
</gene>
<organism evidence="1 2">
    <name type="scientific">Porphyridium purpureum</name>
    <name type="common">Red alga</name>
    <name type="synonym">Porphyridium cruentum</name>
    <dbReference type="NCBI Taxonomy" id="35688"/>
    <lineage>
        <taxon>Eukaryota</taxon>
        <taxon>Rhodophyta</taxon>
        <taxon>Bangiophyceae</taxon>
        <taxon>Porphyridiales</taxon>
        <taxon>Porphyridiaceae</taxon>
        <taxon>Porphyridium</taxon>
    </lineage>
</organism>
<reference evidence="2" key="1">
    <citation type="journal article" date="2019" name="Nat. Commun.">
        <title>Expansion of phycobilisome linker gene families in mesophilic red algae.</title>
        <authorList>
            <person name="Lee J."/>
            <person name="Kim D."/>
            <person name="Bhattacharya D."/>
            <person name="Yoon H.S."/>
        </authorList>
    </citation>
    <scope>NUCLEOTIDE SEQUENCE [LARGE SCALE GENOMIC DNA]</scope>
    <source>
        <strain evidence="2">CCMP 1328</strain>
    </source>
</reference>
<accession>A0A5J4YQ61</accession>
<dbReference type="GO" id="GO:0016853">
    <property type="term" value="F:isomerase activity"/>
    <property type="evidence" value="ECO:0007669"/>
    <property type="project" value="UniProtKB-KW"/>
</dbReference>
<protein>
    <submittedName>
        <fullName evidence="1">Peptidyl-prolyl cis-trans isomerase D</fullName>
    </submittedName>
</protein>
<sequence>MSAERRVLDVTPLPHVKVSSAARGYFIDGRGALSLARYEPESESGLSEKKGSTSKGGYKRKAKAGYELLYRVRYVECADCEHSYEDRCMQSSTRTVLMTQSHFCACLRRALLLLQVGQRGVLFCPKESNRHVADVWLEDVEEWKFSEAAGISLADAEHLKMQGNTAFGQRDYKRAVEMYTQAVLILQRVKGGKPDAKLVQEQHSTMLSNLAAANFRMYRYTAALVASEEALLVNPNNLKALYWRASVRWKLGDLLSALSDMAQLDRIDPANKEIYARNIDIIKKQCDAQFARMQEDFEKEFLISMAPAHSLTKGVSQYAM</sequence>
<proteinExistence type="predicted"/>
<dbReference type="PANTHER" id="PTHR46014">
    <property type="entry name" value="TETRATRICOPEPTIDE REPEAT PROTEIN 1"/>
    <property type="match status" value="1"/>
</dbReference>
<dbReference type="InterPro" id="IPR052769">
    <property type="entry name" value="TPR_domain_protein"/>
</dbReference>
<evidence type="ECO:0000313" key="1">
    <source>
        <dbReference type="EMBL" id="KAA8492903.1"/>
    </source>
</evidence>
<keyword evidence="2" id="KW-1185">Reference proteome</keyword>
<comment type="caution">
    <text evidence="1">The sequence shown here is derived from an EMBL/GenBank/DDBJ whole genome shotgun (WGS) entry which is preliminary data.</text>
</comment>
<dbReference type="EMBL" id="VRMN01000008">
    <property type="protein sequence ID" value="KAA8492903.1"/>
    <property type="molecule type" value="Genomic_DNA"/>
</dbReference>
<keyword evidence="1" id="KW-0413">Isomerase</keyword>
<dbReference type="Gene3D" id="1.25.40.10">
    <property type="entry name" value="Tetratricopeptide repeat domain"/>
    <property type="match status" value="1"/>
</dbReference>
<dbReference type="AlphaFoldDB" id="A0A5J4YQ61"/>
<dbReference type="InterPro" id="IPR019734">
    <property type="entry name" value="TPR_rpt"/>
</dbReference>
<evidence type="ECO:0000313" key="2">
    <source>
        <dbReference type="Proteomes" id="UP000324585"/>
    </source>
</evidence>
<dbReference type="SMART" id="SM00028">
    <property type="entry name" value="TPR"/>
    <property type="match status" value="2"/>
</dbReference>
<dbReference type="Proteomes" id="UP000324585">
    <property type="component" value="Unassembled WGS sequence"/>
</dbReference>
<dbReference type="InterPro" id="IPR011990">
    <property type="entry name" value="TPR-like_helical_dom_sf"/>
</dbReference>
<dbReference type="OrthoDB" id="1872379at2759"/>
<dbReference type="PANTHER" id="PTHR46014:SF1">
    <property type="entry name" value="TETRATRICOPEPTIDE REPEAT PROTEIN 1"/>
    <property type="match status" value="1"/>
</dbReference>